<dbReference type="EMBL" id="BK014887">
    <property type="protein sequence ID" value="DAD80752.1"/>
    <property type="molecule type" value="Genomic_DNA"/>
</dbReference>
<reference evidence="1" key="1">
    <citation type="journal article" date="2021" name="Proc. Natl. Acad. Sci. U.S.A.">
        <title>A Catalog of Tens of Thousands of Viruses from Human Metagenomes Reveals Hidden Associations with Chronic Diseases.</title>
        <authorList>
            <person name="Tisza M.J."/>
            <person name="Buck C.B."/>
        </authorList>
    </citation>
    <scope>NUCLEOTIDE SEQUENCE</scope>
    <source>
        <strain evidence="1">Ctet217</strain>
    </source>
</reference>
<organism evidence="1">
    <name type="scientific">Siphoviridae sp. ctet217</name>
    <dbReference type="NCBI Taxonomy" id="2826409"/>
    <lineage>
        <taxon>Viruses</taxon>
        <taxon>Duplodnaviria</taxon>
        <taxon>Heunggongvirae</taxon>
        <taxon>Uroviricota</taxon>
        <taxon>Caudoviricetes</taxon>
    </lineage>
</organism>
<evidence type="ECO:0000313" key="1">
    <source>
        <dbReference type="EMBL" id="DAD80752.1"/>
    </source>
</evidence>
<sequence>MIKGKTSSGFKFQINENTINDDYELLELLVELEENPLLISKVVRKVLGPTAAAALKDHVRDENGCVSIQKMNDEITEIFTQAKALKK</sequence>
<name>A0A8S5MEY8_9CAUD</name>
<protein>
    <submittedName>
        <fullName evidence="1">Uncharacterized protein</fullName>
    </submittedName>
</protein>
<accession>A0A8S5MEY8</accession>
<proteinExistence type="predicted"/>